<proteinExistence type="predicted"/>
<organism evidence="1">
    <name type="scientific">Desulfatirhabdium butyrativorans</name>
    <dbReference type="NCBI Taxonomy" id="340467"/>
    <lineage>
        <taxon>Bacteria</taxon>
        <taxon>Pseudomonadati</taxon>
        <taxon>Thermodesulfobacteriota</taxon>
        <taxon>Desulfobacteria</taxon>
        <taxon>Desulfobacterales</taxon>
        <taxon>Desulfatirhabdiaceae</taxon>
        <taxon>Desulfatirhabdium</taxon>
    </lineage>
</organism>
<name>A0A7C4W0W5_9BACT</name>
<dbReference type="AlphaFoldDB" id="A0A7C4W0W5"/>
<dbReference type="EMBL" id="DSUH01000253">
    <property type="protein sequence ID" value="HGU33378.1"/>
    <property type="molecule type" value="Genomic_DNA"/>
</dbReference>
<reference evidence="1" key="1">
    <citation type="journal article" date="2020" name="mSystems">
        <title>Genome- and Community-Level Interaction Insights into Carbon Utilization and Element Cycling Functions of Hydrothermarchaeota in Hydrothermal Sediment.</title>
        <authorList>
            <person name="Zhou Z."/>
            <person name="Liu Y."/>
            <person name="Xu W."/>
            <person name="Pan J."/>
            <person name="Luo Z.H."/>
            <person name="Li M."/>
        </authorList>
    </citation>
    <scope>NUCLEOTIDE SEQUENCE [LARGE SCALE GENOMIC DNA]</scope>
    <source>
        <strain evidence="1">SpSt-477</strain>
    </source>
</reference>
<gene>
    <name evidence="1" type="ORF">ENS29_11045</name>
</gene>
<dbReference type="InterPro" id="IPR005358">
    <property type="entry name" value="Puta_zinc/iron-chelating_dom"/>
</dbReference>
<comment type="caution">
    <text evidence="1">The sequence shown here is derived from an EMBL/GenBank/DDBJ whole genome shotgun (WGS) entry which is preliminary data.</text>
</comment>
<dbReference type="Pfam" id="PF03692">
    <property type="entry name" value="CxxCxxCC"/>
    <property type="match status" value="1"/>
</dbReference>
<evidence type="ECO:0000313" key="1">
    <source>
        <dbReference type="EMBL" id="HGU33378.1"/>
    </source>
</evidence>
<sequence length="226" mass="25578">MSSESAPLNLSSKDPGYGRSVCQRCGTCCKKGGPSLHLEDQGLVETGRIPLSALVTIRKGEFVYNGRTGRVQRTKGEFIRIQGREKTGWTCLYWDEQDHSCGIYPDRPIECRALTCWDTAAIEAIYEAPRLTRVELLQNASSEWIELIRIHEEHCSIDRLVAWLEAAPHADVSQIPSLQEAIAFDMHFRNLTVERSRIHPNLLPFLFGRPLSVVIRQVRAALRHPC</sequence>
<accession>A0A7C4W0W5</accession>
<protein>
    <submittedName>
        <fullName evidence="1">YkgJ family cysteine cluster protein</fullName>
    </submittedName>
</protein>